<feature type="transmembrane region" description="Helical" evidence="6">
    <location>
        <begin position="432"/>
        <end position="453"/>
    </location>
</feature>
<dbReference type="CDD" id="cd14978">
    <property type="entry name" value="7tmA_FMRFamide_R-like"/>
    <property type="match status" value="1"/>
</dbReference>
<feature type="transmembrane region" description="Helical" evidence="6">
    <location>
        <begin position="473"/>
        <end position="497"/>
    </location>
</feature>
<dbReference type="InterPro" id="IPR052954">
    <property type="entry name" value="GPCR-Ligand_Int"/>
</dbReference>
<dbReference type="PANTHER" id="PTHR46641">
    <property type="entry name" value="FMRFAMIDE RECEPTOR-RELATED"/>
    <property type="match status" value="1"/>
</dbReference>
<dbReference type="Gene3D" id="1.20.1070.10">
    <property type="entry name" value="Rhodopsin 7-helix transmembrane proteins"/>
    <property type="match status" value="1"/>
</dbReference>
<evidence type="ECO:0000256" key="3">
    <source>
        <dbReference type="ARBA" id="ARBA00022989"/>
    </source>
</evidence>
<keyword evidence="2 6" id="KW-0812">Transmembrane</keyword>
<dbReference type="InterPro" id="IPR017452">
    <property type="entry name" value="GPCR_Rhodpsn_7TM"/>
</dbReference>
<proteinExistence type="predicted"/>
<feature type="transmembrane region" description="Helical" evidence="6">
    <location>
        <begin position="118"/>
        <end position="140"/>
    </location>
</feature>
<dbReference type="GO" id="GO:0016020">
    <property type="term" value="C:membrane"/>
    <property type="evidence" value="ECO:0007669"/>
    <property type="project" value="UniProtKB-SubCell"/>
</dbReference>
<gene>
    <name evidence="8" type="ORF">TCAL_17466</name>
</gene>
<dbReference type="EMBL" id="VCGU01000008">
    <property type="protein sequence ID" value="TRY71972.1"/>
    <property type="molecule type" value="Genomic_DNA"/>
</dbReference>
<sequence length="530" mass="60591">MLREETTCMQPFVTVDQHGRGGSSPSSSSSSSGSSSEFQVVILEFGSVIAQSWRQQRSSDSITRTDWQVMSASPTSDWFCWFVEGVLILIIGLFGLLGSGFSFVLFSRQKVHRTFHNLLLTLTTFDLIYVVCSILLFSISKFNETYDQVYRVYMLPYLLPLAHVGLMGSVYCTLAMTVERFITVCHPFWRRRKNFSSGIFIFPVLLFTAAYNIPKFFELYVEEEIICFNDERFDNATAPYTDPLDCEDPLNYTIQLHILPTDLRTNSTYIRVYILWMNLLIQIIIPFILLIVLNIKIFDKIKEFEQNLVQIRITYKSKKYGRNEGHQAEASQNFAYPRMSCSGRALRVHGRHGSSSGTGDMAQGQDDICSTAISGESKESSGGGRSPMRGSRKMSIFYSAKMEKVKAKVLKHTGPAKETVGDRKREVILAKISLYIVFVFLVCHGARLFPNTFEVVQTYMEDYHPDTLAWPSWISRVTNISHFLLAFACSANFYIYYAKHGFALKQFCLSWRPKRQSNSMNLIQSKTTQY</sequence>
<reference evidence="8 9" key="1">
    <citation type="journal article" date="2018" name="Nat. Ecol. Evol.">
        <title>Genomic signatures of mitonuclear coevolution across populations of Tigriopus californicus.</title>
        <authorList>
            <person name="Barreto F.S."/>
            <person name="Watson E.T."/>
            <person name="Lima T.G."/>
            <person name="Willett C.S."/>
            <person name="Edmands S."/>
            <person name="Li W."/>
            <person name="Burton R.S."/>
        </authorList>
    </citation>
    <scope>NUCLEOTIDE SEQUENCE [LARGE SCALE GENOMIC DNA]</scope>
    <source>
        <strain evidence="8 9">San Diego</strain>
    </source>
</reference>
<accession>A0A553P2W4</accession>
<comment type="subcellular location">
    <subcellularLocation>
        <location evidence="1">Membrane</location>
    </subcellularLocation>
</comment>
<evidence type="ECO:0000256" key="6">
    <source>
        <dbReference type="SAM" id="Phobius"/>
    </source>
</evidence>
<dbReference type="Proteomes" id="UP000318571">
    <property type="component" value="Chromosome 7"/>
</dbReference>
<feature type="transmembrane region" description="Helical" evidence="6">
    <location>
        <begin position="81"/>
        <end position="106"/>
    </location>
</feature>
<comment type="caution">
    <text evidence="8">The sequence shown here is derived from an EMBL/GenBank/DDBJ whole genome shotgun (WGS) entry which is preliminary data.</text>
</comment>
<feature type="transmembrane region" description="Helical" evidence="6">
    <location>
        <begin position="273"/>
        <end position="293"/>
    </location>
</feature>
<evidence type="ECO:0000256" key="1">
    <source>
        <dbReference type="ARBA" id="ARBA00004370"/>
    </source>
</evidence>
<keyword evidence="4 6" id="KW-0472">Membrane</keyword>
<organism evidence="8 9">
    <name type="scientific">Tigriopus californicus</name>
    <name type="common">Marine copepod</name>
    <dbReference type="NCBI Taxonomy" id="6832"/>
    <lineage>
        <taxon>Eukaryota</taxon>
        <taxon>Metazoa</taxon>
        <taxon>Ecdysozoa</taxon>
        <taxon>Arthropoda</taxon>
        <taxon>Crustacea</taxon>
        <taxon>Multicrustacea</taxon>
        <taxon>Hexanauplia</taxon>
        <taxon>Copepoda</taxon>
        <taxon>Harpacticoida</taxon>
        <taxon>Harpacticidae</taxon>
        <taxon>Tigriopus</taxon>
    </lineage>
</organism>
<dbReference type="PANTHER" id="PTHR46641:SF2">
    <property type="entry name" value="FMRFAMIDE RECEPTOR"/>
    <property type="match status" value="1"/>
</dbReference>
<feature type="region of interest" description="Disordered" evidence="5">
    <location>
        <begin position="14"/>
        <end position="34"/>
    </location>
</feature>
<protein>
    <recommendedName>
        <fullName evidence="7">G-protein coupled receptors family 1 profile domain-containing protein</fullName>
    </recommendedName>
</protein>
<feature type="transmembrane region" description="Helical" evidence="6">
    <location>
        <begin position="152"/>
        <end position="174"/>
    </location>
</feature>
<dbReference type="STRING" id="6832.A0A553P2W4"/>
<evidence type="ECO:0000256" key="4">
    <source>
        <dbReference type="ARBA" id="ARBA00023136"/>
    </source>
</evidence>
<evidence type="ECO:0000259" key="7">
    <source>
        <dbReference type="PROSITE" id="PS50262"/>
    </source>
</evidence>
<feature type="compositionally biased region" description="Low complexity" evidence="5">
    <location>
        <begin position="23"/>
        <end position="34"/>
    </location>
</feature>
<name>A0A553P2W4_TIGCA</name>
<evidence type="ECO:0000313" key="8">
    <source>
        <dbReference type="EMBL" id="TRY71972.1"/>
    </source>
</evidence>
<keyword evidence="9" id="KW-1185">Reference proteome</keyword>
<evidence type="ECO:0000256" key="2">
    <source>
        <dbReference type="ARBA" id="ARBA00022692"/>
    </source>
</evidence>
<evidence type="ECO:0000313" key="9">
    <source>
        <dbReference type="Proteomes" id="UP000318571"/>
    </source>
</evidence>
<dbReference type="AlphaFoldDB" id="A0A553P2W4"/>
<dbReference type="PROSITE" id="PS50262">
    <property type="entry name" value="G_PROTEIN_RECEP_F1_2"/>
    <property type="match status" value="1"/>
</dbReference>
<evidence type="ECO:0000256" key="5">
    <source>
        <dbReference type="SAM" id="MobiDB-lite"/>
    </source>
</evidence>
<dbReference type="SUPFAM" id="SSF81321">
    <property type="entry name" value="Family A G protein-coupled receptor-like"/>
    <property type="match status" value="1"/>
</dbReference>
<keyword evidence="3 6" id="KW-1133">Transmembrane helix</keyword>
<feature type="transmembrane region" description="Helical" evidence="6">
    <location>
        <begin position="195"/>
        <end position="213"/>
    </location>
</feature>
<feature type="domain" description="G-protein coupled receptors family 1 profile" evidence="7">
    <location>
        <begin position="98"/>
        <end position="496"/>
    </location>
</feature>